<evidence type="ECO:0000313" key="2">
    <source>
        <dbReference type="EMBL" id="ABQ27301.1"/>
    </source>
</evidence>
<dbReference type="InterPro" id="IPR011989">
    <property type="entry name" value="ARM-like"/>
</dbReference>
<protein>
    <submittedName>
        <fullName evidence="2">PBS lyase HEAT domain protein repeat-containing protein</fullName>
    </submittedName>
</protein>
<dbReference type="InterPro" id="IPR004155">
    <property type="entry name" value="PBS_lyase_HEAT"/>
</dbReference>
<keyword evidence="2" id="KW-0456">Lyase</keyword>
<dbReference type="STRING" id="351605.Gura_3140"/>
<dbReference type="OrthoDB" id="3661251at2"/>
<dbReference type="EMBL" id="CP000698">
    <property type="protein sequence ID" value="ABQ27301.1"/>
    <property type="molecule type" value="Genomic_DNA"/>
</dbReference>
<dbReference type="RefSeq" id="WP_011939967.1">
    <property type="nucleotide sequence ID" value="NC_009483.1"/>
</dbReference>
<organism evidence="2 3">
    <name type="scientific">Geotalea uraniireducens (strain Rf4)</name>
    <name type="common">Geobacter uraniireducens</name>
    <dbReference type="NCBI Taxonomy" id="351605"/>
    <lineage>
        <taxon>Bacteria</taxon>
        <taxon>Pseudomonadati</taxon>
        <taxon>Thermodesulfobacteriota</taxon>
        <taxon>Desulfuromonadia</taxon>
        <taxon>Geobacterales</taxon>
        <taxon>Geobacteraceae</taxon>
        <taxon>Geotalea</taxon>
    </lineage>
</organism>
<sequence length="670" mass="72493">MEKLHTLTEQLCSPDEEKRRLAVVGLGGYPLDQIEESLFRALGDISWRVRKEAVDILVAAATGTGAVILEEKLIDMLRSQENAGLRNSAVESLEKLGRQATHALCRHVGDDDHDVRKFIVDIMGNICDPAFVPHLIKALDDSDANVRAAAAENLGKIRDAQAIPALLQALAKNDVWLRFTILESIGKIGKPVPMAAIVPLAKENLLKKAIYDCLGAIGDVEAVPLLVEGLKDRVKNAREAAAMGLVSLRDRLPSEIAERAVDERLWRFKGTPFVEGLLASFETSESSLRESLVKILGIIGDDRASGHLLRGCCDDRLRRHCLQAFKAMGEGGAASLVEAYPAADDDERCFIVYVCGELRYKGCVSLLSEGLLDSNARLRKASVQAAGKTGLVVFINEIAHLLEDSEPDVREGAIEALYRLVEADRVAVAKITGKLASSEVSEKRRNAAILCTALSDTDKLSLLIKDEDASVRKTAVSSLAKLKSAASVGHLVMALVDEDPDVRIAAAGALGDIGGDDVLDPLLLALKDDDPWVKCAALKSLGNLRNDAALPAIVELFESAEGLVLISVLDTVAQIGGDKGTALVERALENHDEEVVKAAINILSLNGDGWIHAYRNKLLSHPHWDVRSSFVKAMAARMGEKALPYLRSALETESDESVKGQIVELMDRFF</sequence>
<keyword evidence="3" id="KW-1185">Reference proteome</keyword>
<dbReference type="PROSITE" id="PS50077">
    <property type="entry name" value="HEAT_REPEAT"/>
    <property type="match status" value="2"/>
</dbReference>
<dbReference type="InterPro" id="IPR016024">
    <property type="entry name" value="ARM-type_fold"/>
</dbReference>
<dbReference type="Pfam" id="PF03130">
    <property type="entry name" value="HEAT_PBS"/>
    <property type="match status" value="2"/>
</dbReference>
<dbReference type="PANTHER" id="PTHR12697">
    <property type="entry name" value="PBS LYASE HEAT-LIKE PROTEIN"/>
    <property type="match status" value="1"/>
</dbReference>
<dbReference type="Pfam" id="PF13646">
    <property type="entry name" value="HEAT_2"/>
    <property type="match status" value="3"/>
</dbReference>
<dbReference type="Proteomes" id="UP000006695">
    <property type="component" value="Chromosome"/>
</dbReference>
<evidence type="ECO:0000313" key="3">
    <source>
        <dbReference type="Proteomes" id="UP000006695"/>
    </source>
</evidence>
<proteinExistence type="predicted"/>
<dbReference type="PANTHER" id="PTHR12697:SF5">
    <property type="entry name" value="DEOXYHYPUSINE HYDROXYLASE"/>
    <property type="match status" value="1"/>
</dbReference>
<dbReference type="AlphaFoldDB" id="A5G683"/>
<dbReference type="KEGG" id="gur:Gura_3140"/>
<dbReference type="SUPFAM" id="SSF48371">
    <property type="entry name" value="ARM repeat"/>
    <property type="match status" value="3"/>
</dbReference>
<dbReference type="GO" id="GO:0016829">
    <property type="term" value="F:lyase activity"/>
    <property type="evidence" value="ECO:0007669"/>
    <property type="project" value="UniProtKB-KW"/>
</dbReference>
<name>A5G683_GEOUR</name>
<reference evidence="2 3" key="1">
    <citation type="submission" date="2007-05" db="EMBL/GenBank/DDBJ databases">
        <title>Complete sequence of Geobacter uraniireducens Rf4.</title>
        <authorList>
            <consortium name="US DOE Joint Genome Institute"/>
            <person name="Copeland A."/>
            <person name="Lucas S."/>
            <person name="Lapidus A."/>
            <person name="Barry K."/>
            <person name="Detter J.C."/>
            <person name="Glavina del Rio T."/>
            <person name="Hammon N."/>
            <person name="Israni S."/>
            <person name="Dalin E."/>
            <person name="Tice H."/>
            <person name="Pitluck S."/>
            <person name="Chertkov O."/>
            <person name="Brettin T."/>
            <person name="Bruce D."/>
            <person name="Han C."/>
            <person name="Schmutz J."/>
            <person name="Larimer F."/>
            <person name="Land M."/>
            <person name="Hauser L."/>
            <person name="Kyrpides N."/>
            <person name="Mikhailova N."/>
            <person name="Shelobolina E."/>
            <person name="Aklujkar M."/>
            <person name="Lovley D."/>
            <person name="Richardson P."/>
        </authorList>
    </citation>
    <scope>NUCLEOTIDE SEQUENCE [LARGE SCALE GENOMIC DNA]</scope>
    <source>
        <strain evidence="2 3">Rf4</strain>
    </source>
</reference>
<dbReference type="Gene3D" id="1.25.10.10">
    <property type="entry name" value="Leucine-rich Repeat Variant"/>
    <property type="match status" value="5"/>
</dbReference>
<evidence type="ECO:0000256" key="1">
    <source>
        <dbReference type="ARBA" id="ARBA00045876"/>
    </source>
</evidence>
<gene>
    <name evidence="2" type="ordered locus">Gura_3140</name>
</gene>
<comment type="function">
    <text evidence="1">Catalyzes the hydroxylation of the N(6)-(4-aminobutyl)-L-lysine intermediate produced by deoxyhypusine synthase/DHPS on a critical lysine of the eukaryotic translation initiation factor 5A/eIF-5A. This is the second step of the post-translational modification of that lysine into an unusual amino acid residue named hypusine. Hypusination is unique to mature eIF-5A factor and is essential for its function.</text>
</comment>
<dbReference type="InterPro" id="IPR021133">
    <property type="entry name" value="HEAT_type_2"/>
</dbReference>
<dbReference type="SMART" id="SM00567">
    <property type="entry name" value="EZ_HEAT"/>
    <property type="match status" value="11"/>
</dbReference>
<dbReference type="GO" id="GO:0016491">
    <property type="term" value="F:oxidoreductase activity"/>
    <property type="evidence" value="ECO:0007669"/>
    <property type="project" value="TreeGrafter"/>
</dbReference>
<dbReference type="HOGENOM" id="CLU_014447_0_0_7"/>
<accession>A5G683</accession>